<keyword evidence="4" id="KW-1185">Reference proteome</keyword>
<dbReference type="Gene3D" id="3.40.250.10">
    <property type="entry name" value="Rhodanese-like domain"/>
    <property type="match status" value="1"/>
</dbReference>
<dbReference type="Gene3D" id="6.10.140.1340">
    <property type="match status" value="1"/>
</dbReference>
<keyword evidence="1" id="KW-0472">Membrane</keyword>
<feature type="transmembrane region" description="Helical" evidence="1">
    <location>
        <begin position="117"/>
        <end position="139"/>
    </location>
</feature>
<reference evidence="3" key="1">
    <citation type="journal article" date="2014" name="Int. J. Syst. Evol. Microbiol.">
        <title>Complete genome sequence of Corynebacterium casei LMG S-19264T (=DSM 44701T), isolated from a smear-ripened cheese.</title>
        <authorList>
            <consortium name="US DOE Joint Genome Institute (JGI-PGF)"/>
            <person name="Walter F."/>
            <person name="Albersmeier A."/>
            <person name="Kalinowski J."/>
            <person name="Ruckert C."/>
        </authorList>
    </citation>
    <scope>NUCLEOTIDE SEQUENCE</scope>
    <source>
        <strain evidence="3">KCTC 42651</strain>
    </source>
</reference>
<evidence type="ECO:0000313" key="3">
    <source>
        <dbReference type="EMBL" id="GHD63911.1"/>
    </source>
</evidence>
<dbReference type="PROSITE" id="PS50206">
    <property type="entry name" value="RHODANESE_3"/>
    <property type="match status" value="1"/>
</dbReference>
<keyword evidence="1" id="KW-0812">Transmembrane</keyword>
<reference evidence="3" key="2">
    <citation type="submission" date="2020-09" db="EMBL/GenBank/DDBJ databases">
        <authorList>
            <person name="Sun Q."/>
            <person name="Kim S."/>
        </authorList>
    </citation>
    <scope>NUCLEOTIDE SEQUENCE</scope>
    <source>
        <strain evidence="3">KCTC 42651</strain>
    </source>
</reference>
<dbReference type="RefSeq" id="WP_189995808.1">
    <property type="nucleotide sequence ID" value="NZ_BMZS01000018.1"/>
</dbReference>
<evidence type="ECO:0000313" key="4">
    <source>
        <dbReference type="Proteomes" id="UP000630353"/>
    </source>
</evidence>
<accession>A0A918XYH1</accession>
<evidence type="ECO:0000256" key="1">
    <source>
        <dbReference type="SAM" id="Phobius"/>
    </source>
</evidence>
<dbReference type="AlphaFoldDB" id="A0A918XYH1"/>
<proteinExistence type="predicted"/>
<feature type="transmembrane region" description="Helical" evidence="1">
    <location>
        <begin position="145"/>
        <end position="166"/>
    </location>
</feature>
<name>A0A918XYH1_9PROT</name>
<dbReference type="PANTHER" id="PTHR43031">
    <property type="entry name" value="FAD-DEPENDENT OXIDOREDUCTASE"/>
    <property type="match status" value="1"/>
</dbReference>
<sequence length="184" mass="19629">MALPTVSAADARRMMDEGAILVDIREPDEHAREKVPGARNLPLSRLDEAELAVQQGKPVIFHCRSGARTLGNGQRLAARVGDGCQAFVLEGGLDAWKKAGLPVVADRRQPLELQRQVQIGAGGMAFLGTLLGILVSPWFLAIPLFVGAGLLTAGVTGFCGLARVLVHMPWNRSTYAVTTTARHA</sequence>
<comment type="caution">
    <text evidence="3">The sequence shown here is derived from an EMBL/GenBank/DDBJ whole genome shotgun (WGS) entry which is preliminary data.</text>
</comment>
<gene>
    <name evidence="3" type="ORF">GCM10017083_54830</name>
</gene>
<dbReference type="SMART" id="SM00450">
    <property type="entry name" value="RHOD"/>
    <property type="match status" value="1"/>
</dbReference>
<keyword evidence="1" id="KW-1133">Transmembrane helix</keyword>
<dbReference type="EMBL" id="BMZS01000018">
    <property type="protein sequence ID" value="GHD63911.1"/>
    <property type="molecule type" value="Genomic_DNA"/>
</dbReference>
<dbReference type="PANTHER" id="PTHR43031:SF7">
    <property type="entry name" value="NITRIC OXIDE REDUCTASE FLRD-NAD(+) REDUCTASE"/>
    <property type="match status" value="1"/>
</dbReference>
<dbReference type="InterPro" id="IPR036873">
    <property type="entry name" value="Rhodanese-like_dom_sf"/>
</dbReference>
<protein>
    <submittedName>
        <fullName evidence="3">Membrane protein</fullName>
    </submittedName>
</protein>
<dbReference type="SUPFAM" id="SSF52821">
    <property type="entry name" value="Rhodanese/Cell cycle control phosphatase"/>
    <property type="match status" value="1"/>
</dbReference>
<evidence type="ECO:0000259" key="2">
    <source>
        <dbReference type="PROSITE" id="PS50206"/>
    </source>
</evidence>
<dbReference type="InterPro" id="IPR021309">
    <property type="entry name" value="YgaP-like_TM"/>
</dbReference>
<organism evidence="3 4">
    <name type="scientific">Thalassobaculum fulvum</name>
    <dbReference type="NCBI Taxonomy" id="1633335"/>
    <lineage>
        <taxon>Bacteria</taxon>
        <taxon>Pseudomonadati</taxon>
        <taxon>Pseudomonadota</taxon>
        <taxon>Alphaproteobacteria</taxon>
        <taxon>Rhodospirillales</taxon>
        <taxon>Thalassobaculaceae</taxon>
        <taxon>Thalassobaculum</taxon>
    </lineage>
</organism>
<dbReference type="InterPro" id="IPR050229">
    <property type="entry name" value="GlpE_sulfurtransferase"/>
</dbReference>
<dbReference type="Proteomes" id="UP000630353">
    <property type="component" value="Unassembled WGS sequence"/>
</dbReference>
<dbReference type="Pfam" id="PF11127">
    <property type="entry name" value="YgaP-like_TM"/>
    <property type="match status" value="1"/>
</dbReference>
<feature type="domain" description="Rhodanese" evidence="2">
    <location>
        <begin position="15"/>
        <end position="105"/>
    </location>
</feature>
<dbReference type="InterPro" id="IPR001763">
    <property type="entry name" value="Rhodanese-like_dom"/>
</dbReference>
<dbReference type="Pfam" id="PF00581">
    <property type="entry name" value="Rhodanese"/>
    <property type="match status" value="1"/>
</dbReference>